<dbReference type="EMBL" id="CP006682">
    <property type="protein sequence ID" value="AHB36458.1"/>
    <property type="molecule type" value="Genomic_DNA"/>
</dbReference>
<name>V5RIZ5_SPIAP</name>
<dbReference type="HOGENOM" id="CLU_2208385_0_0_14"/>
<accession>V5RIZ5</accession>
<dbReference type="STRING" id="1276258.SAPIS_v1c06130"/>
<dbReference type="PATRIC" id="fig|1276258.3.peg.621"/>
<dbReference type="AlphaFoldDB" id="V5RIZ5"/>
<reference evidence="1 2" key="1">
    <citation type="journal article" date="2014" name="Genome Announc.">
        <title>Complete Genome Sequence of Spiroplasma apis B31T (ATCC 33834), a Bacterium Associated with May Disease of Honeybees (Apis mellifera).</title>
        <authorList>
            <person name="Ku C."/>
            <person name="Lo W.S."/>
            <person name="Chen L.L."/>
            <person name="Kuo C.H."/>
        </authorList>
    </citation>
    <scope>NUCLEOTIDE SEQUENCE [LARGE SCALE GENOMIC DNA]</scope>
    <source>
        <strain evidence="1">B31</strain>
    </source>
</reference>
<sequence>MLAKNYSSISQDYFFVKKVLLKCYKYSKNNVDLIFELLKYEKFNKKWKKVLIKMIDYGYYDNRVLEWMEIDTFSDWIKLSYNIFNHLTNSELNINCKFSNIKILMLS</sequence>
<evidence type="ECO:0000313" key="1">
    <source>
        <dbReference type="EMBL" id="AHB36458.1"/>
    </source>
</evidence>
<gene>
    <name evidence="1" type="ORF">SAPIS_v1c06130</name>
</gene>
<protein>
    <submittedName>
        <fullName evidence="1">Uncharacterized protein</fullName>
    </submittedName>
</protein>
<evidence type="ECO:0000313" key="2">
    <source>
        <dbReference type="Proteomes" id="UP000018550"/>
    </source>
</evidence>
<proteinExistence type="predicted"/>
<keyword evidence="2" id="KW-1185">Reference proteome</keyword>
<organism evidence="1 2">
    <name type="scientific">Spiroplasma apis B31</name>
    <dbReference type="NCBI Taxonomy" id="1276258"/>
    <lineage>
        <taxon>Bacteria</taxon>
        <taxon>Bacillati</taxon>
        <taxon>Mycoplasmatota</taxon>
        <taxon>Mollicutes</taxon>
        <taxon>Entomoplasmatales</taxon>
        <taxon>Spiroplasmataceae</taxon>
        <taxon>Spiroplasma</taxon>
    </lineage>
</organism>
<dbReference type="Proteomes" id="UP000018550">
    <property type="component" value="Chromosome"/>
</dbReference>
<dbReference type="KEGG" id="sapi:SAPIS_v1c06130"/>